<dbReference type="Pfam" id="PF13793">
    <property type="entry name" value="Pribosyltran_N"/>
    <property type="match status" value="1"/>
</dbReference>
<dbReference type="OrthoDB" id="413572at2759"/>
<evidence type="ECO:0000259" key="12">
    <source>
        <dbReference type="Pfam" id="PF13793"/>
    </source>
</evidence>
<accession>S9X2S7</accession>
<dbReference type="NCBIfam" id="TIGR01251">
    <property type="entry name" value="ribP_PPkin"/>
    <property type="match status" value="1"/>
</dbReference>
<evidence type="ECO:0000256" key="9">
    <source>
        <dbReference type="ARBA" id="ARBA00022840"/>
    </source>
</evidence>
<sequence length="372" mass="40612">MSDSPTSPLHDQLARIEKAYYYEPGKMAEVHAQGGTVKASRPEKPTEPLCLVSGNGNRPLAEAVALLLRSHIHHTEVTQYANGEVNVRINEPVLGKDVFIIQSTTGNRVVDVNTALMELLILIRKMRLSNAKSVSVIVPYFAYARQDRRTELRGPISASAVAKMIVKMGADRVTTLDLHSNQIQGFFENIPLDNMTMSHEFAQHIRSCAWFKPEETVVVSPDAGGVERARIVADMLGVGGIVTIVKRRIAAGKVETMQTVGEVKGLSCIIVDDMIDTGGTLVKACELLKDLGAVRVCACCTHGILTDPCTERINKCTALEELVVSDSIPQEQNQRNISKLKVLTIAPLIAAVIDKYTHFESVSSLFSGPLKK</sequence>
<dbReference type="InterPro" id="IPR029099">
    <property type="entry name" value="Pribosyltran_N"/>
</dbReference>
<dbReference type="GO" id="GO:0004749">
    <property type="term" value="F:ribose phosphate diphosphokinase activity"/>
    <property type="evidence" value="ECO:0007669"/>
    <property type="project" value="UniProtKB-EC"/>
</dbReference>
<comment type="catalytic activity">
    <reaction evidence="11">
        <text>D-ribose 5-phosphate + ATP = 5-phospho-alpha-D-ribose 1-diphosphate + AMP + H(+)</text>
        <dbReference type="Rhea" id="RHEA:15609"/>
        <dbReference type="ChEBI" id="CHEBI:15378"/>
        <dbReference type="ChEBI" id="CHEBI:30616"/>
        <dbReference type="ChEBI" id="CHEBI:58017"/>
        <dbReference type="ChEBI" id="CHEBI:78346"/>
        <dbReference type="ChEBI" id="CHEBI:456215"/>
        <dbReference type="EC" id="2.7.6.1"/>
    </reaction>
</comment>
<evidence type="ECO:0000256" key="11">
    <source>
        <dbReference type="ARBA" id="ARBA00049535"/>
    </source>
</evidence>
<dbReference type="GO" id="GO:0006015">
    <property type="term" value="P:5-phosphoribose 1-diphosphate biosynthetic process"/>
    <property type="evidence" value="ECO:0007669"/>
    <property type="project" value="TreeGrafter"/>
</dbReference>
<name>S9X2S7_9TRYP</name>
<evidence type="ECO:0000256" key="2">
    <source>
        <dbReference type="ARBA" id="ARBA00006478"/>
    </source>
</evidence>
<organism evidence="13 14">
    <name type="scientific">Angomonas deanei</name>
    <dbReference type="NCBI Taxonomy" id="59799"/>
    <lineage>
        <taxon>Eukaryota</taxon>
        <taxon>Discoba</taxon>
        <taxon>Euglenozoa</taxon>
        <taxon>Kinetoplastea</taxon>
        <taxon>Metakinetoplastina</taxon>
        <taxon>Trypanosomatida</taxon>
        <taxon>Trypanosomatidae</taxon>
        <taxon>Strigomonadinae</taxon>
        <taxon>Angomonas</taxon>
    </lineage>
</organism>
<feature type="domain" description="Ribose-phosphate pyrophosphokinase N-terminal" evidence="12">
    <location>
        <begin position="50"/>
        <end position="169"/>
    </location>
</feature>
<comment type="similarity">
    <text evidence="2">Belongs to the ribose-phosphate pyrophosphokinase family.</text>
</comment>
<keyword evidence="8 13" id="KW-0418">Kinase</keyword>
<dbReference type="Gene3D" id="3.40.50.2020">
    <property type="match status" value="2"/>
</dbReference>
<dbReference type="NCBIfam" id="NF002320">
    <property type="entry name" value="PRK01259.1"/>
    <property type="match status" value="1"/>
</dbReference>
<evidence type="ECO:0000256" key="5">
    <source>
        <dbReference type="ARBA" id="ARBA00022723"/>
    </source>
</evidence>
<evidence type="ECO:0000256" key="3">
    <source>
        <dbReference type="ARBA" id="ARBA00013247"/>
    </source>
</evidence>
<evidence type="ECO:0000256" key="4">
    <source>
        <dbReference type="ARBA" id="ARBA00022679"/>
    </source>
</evidence>
<protein>
    <recommendedName>
        <fullName evidence="3">ribose-phosphate diphosphokinase</fullName>
        <ecNumber evidence="3">2.7.6.1</ecNumber>
    </recommendedName>
</protein>
<evidence type="ECO:0000313" key="13">
    <source>
        <dbReference type="EMBL" id="CAD2217118.1"/>
    </source>
</evidence>
<dbReference type="CDD" id="cd06223">
    <property type="entry name" value="PRTases_typeI"/>
    <property type="match status" value="1"/>
</dbReference>
<dbReference type="GO" id="GO:0006164">
    <property type="term" value="P:purine nucleotide biosynthetic process"/>
    <property type="evidence" value="ECO:0007669"/>
    <property type="project" value="TreeGrafter"/>
</dbReference>
<reference evidence="13 14" key="1">
    <citation type="submission" date="2020-08" db="EMBL/GenBank/DDBJ databases">
        <authorList>
            <person name="Newling K."/>
            <person name="Davey J."/>
            <person name="Forrester S."/>
        </authorList>
    </citation>
    <scope>NUCLEOTIDE SEQUENCE [LARGE SCALE GENOMIC DNA]</scope>
    <source>
        <strain evidence="14">Crithidia deanei Carvalho (ATCC PRA-265)</strain>
    </source>
</reference>
<dbReference type="GO" id="GO:0002189">
    <property type="term" value="C:ribose phosphate diphosphokinase complex"/>
    <property type="evidence" value="ECO:0007669"/>
    <property type="project" value="TreeGrafter"/>
</dbReference>
<comment type="pathway">
    <text evidence="1">Metabolic intermediate biosynthesis; 5-phospho-alpha-D-ribose 1-diphosphate biosynthesis; 5-phospho-alpha-D-ribose 1-diphosphate from D-ribose 5-phosphate (route I): step 1/1.</text>
</comment>
<evidence type="ECO:0000256" key="1">
    <source>
        <dbReference type="ARBA" id="ARBA00004996"/>
    </source>
</evidence>
<keyword evidence="9" id="KW-0067">ATP-binding</keyword>
<dbReference type="PANTHER" id="PTHR10210:SF32">
    <property type="entry name" value="RIBOSE-PHOSPHATE PYROPHOSPHOKINASE 2"/>
    <property type="match status" value="1"/>
</dbReference>
<evidence type="ECO:0000256" key="10">
    <source>
        <dbReference type="ARBA" id="ARBA00022842"/>
    </source>
</evidence>
<dbReference type="GO" id="GO:0005524">
    <property type="term" value="F:ATP binding"/>
    <property type="evidence" value="ECO:0007669"/>
    <property type="project" value="UniProtKB-KW"/>
</dbReference>
<dbReference type="Proteomes" id="UP000515908">
    <property type="component" value="Chromosome 08"/>
</dbReference>
<dbReference type="GO" id="GO:0005737">
    <property type="term" value="C:cytoplasm"/>
    <property type="evidence" value="ECO:0007669"/>
    <property type="project" value="TreeGrafter"/>
</dbReference>
<keyword evidence="10" id="KW-0460">Magnesium</keyword>
<keyword evidence="5" id="KW-0479">Metal-binding</keyword>
<dbReference type="FunFam" id="3.40.50.2020:FF:000002">
    <property type="entry name" value="Ribose-phosphate pyrophosphokinase"/>
    <property type="match status" value="1"/>
</dbReference>
<dbReference type="SUPFAM" id="SSF53271">
    <property type="entry name" value="PRTase-like"/>
    <property type="match status" value="1"/>
</dbReference>
<dbReference type="InterPro" id="IPR029057">
    <property type="entry name" value="PRTase-like"/>
</dbReference>
<dbReference type="GO" id="GO:0016301">
    <property type="term" value="F:kinase activity"/>
    <property type="evidence" value="ECO:0007669"/>
    <property type="project" value="UniProtKB-KW"/>
</dbReference>
<dbReference type="PANTHER" id="PTHR10210">
    <property type="entry name" value="RIBOSE-PHOSPHATE DIPHOSPHOKINASE FAMILY MEMBER"/>
    <property type="match status" value="1"/>
</dbReference>
<proteinExistence type="inferred from homology"/>
<evidence type="ECO:0000256" key="7">
    <source>
        <dbReference type="ARBA" id="ARBA00022741"/>
    </source>
</evidence>
<keyword evidence="6" id="KW-0545">Nucleotide biosynthesis</keyword>
<dbReference type="AlphaFoldDB" id="S9X2S7"/>
<dbReference type="SMART" id="SM01400">
    <property type="entry name" value="Pribosyltran_N"/>
    <property type="match status" value="1"/>
</dbReference>
<dbReference type="Pfam" id="PF14572">
    <property type="entry name" value="Pribosyl_synth"/>
    <property type="match status" value="1"/>
</dbReference>
<keyword evidence="4 13" id="KW-0808">Transferase</keyword>
<evidence type="ECO:0000256" key="8">
    <source>
        <dbReference type="ARBA" id="ARBA00022777"/>
    </source>
</evidence>
<gene>
    <name evidence="13" type="ORF">ADEAN_000459600</name>
</gene>
<dbReference type="GO" id="GO:0000287">
    <property type="term" value="F:magnesium ion binding"/>
    <property type="evidence" value="ECO:0007669"/>
    <property type="project" value="InterPro"/>
</dbReference>
<keyword evidence="14" id="KW-1185">Reference proteome</keyword>
<dbReference type="InterPro" id="IPR005946">
    <property type="entry name" value="Rib-P_diPkinase"/>
</dbReference>
<evidence type="ECO:0000256" key="6">
    <source>
        <dbReference type="ARBA" id="ARBA00022727"/>
    </source>
</evidence>
<dbReference type="VEuPathDB" id="TriTrypDB:ADEAN_000459600"/>
<keyword evidence="7" id="KW-0547">Nucleotide-binding</keyword>
<dbReference type="EC" id="2.7.6.1" evidence="3"/>
<dbReference type="InterPro" id="IPR000836">
    <property type="entry name" value="PRTase_dom"/>
</dbReference>
<dbReference type="EMBL" id="LR877152">
    <property type="protein sequence ID" value="CAD2217118.1"/>
    <property type="molecule type" value="Genomic_DNA"/>
</dbReference>
<evidence type="ECO:0000313" key="14">
    <source>
        <dbReference type="Proteomes" id="UP000515908"/>
    </source>
</evidence>